<sequence>MASDGSLELRG</sequence>
<accession>J7RVM3</accession>
<gene>
    <name evidence="1" type="ORF">FIBRA_09259</name>
</gene>
<reference evidence="1 2" key="1">
    <citation type="journal article" date="2012" name="Appl. Environ. Microbiol.">
        <title>Short-read sequencing for genomic analysis of the brown rot fungus Fibroporia radiculosa.</title>
        <authorList>
            <person name="Tang J.D."/>
            <person name="Perkins A.D."/>
            <person name="Sonstegard T.S."/>
            <person name="Schroeder S.G."/>
            <person name="Burgess S.C."/>
            <person name="Diehl S.V."/>
        </authorList>
    </citation>
    <scope>NUCLEOTIDE SEQUENCE [LARGE SCALE GENOMIC DNA]</scope>
    <source>
        <strain evidence="1 2">TFFH 294</strain>
    </source>
</reference>
<evidence type="ECO:0000313" key="2">
    <source>
        <dbReference type="Proteomes" id="UP000006352"/>
    </source>
</evidence>
<dbReference type="InParanoid" id="J7RVM3"/>
<dbReference type="Proteomes" id="UP000006352">
    <property type="component" value="Unassembled WGS sequence"/>
</dbReference>
<organism evidence="1 2">
    <name type="scientific">Fibroporia radiculosa</name>
    <dbReference type="NCBI Taxonomy" id="599839"/>
    <lineage>
        <taxon>Eukaryota</taxon>
        <taxon>Fungi</taxon>
        <taxon>Dikarya</taxon>
        <taxon>Basidiomycota</taxon>
        <taxon>Agaricomycotina</taxon>
        <taxon>Agaricomycetes</taxon>
        <taxon>Polyporales</taxon>
        <taxon>Fibroporiaceae</taxon>
        <taxon>Fibroporia</taxon>
    </lineage>
</organism>
<protein>
    <submittedName>
        <fullName evidence="1">Uncharacterized protein</fullName>
    </submittedName>
</protein>
<dbReference type="HOGENOM" id="CLU_3437676_0_0_1"/>
<proteinExistence type="predicted"/>
<dbReference type="EMBL" id="HE797580">
    <property type="protein sequence ID" value="CCM06945.1"/>
    <property type="molecule type" value="Genomic_DNA"/>
</dbReference>
<name>J7RVM3_9APHY</name>
<evidence type="ECO:0000313" key="1">
    <source>
        <dbReference type="EMBL" id="CCM06945.1"/>
    </source>
</evidence>
<keyword evidence="2" id="KW-1185">Reference proteome</keyword>